<dbReference type="PANTHER" id="PTHR35803">
    <property type="entry name" value="GLUCAN 1,4-ALPHA-GLUCOSIDASE SUSB-RELATED"/>
    <property type="match status" value="1"/>
</dbReference>
<dbReference type="PANTHER" id="PTHR35803:SF1">
    <property type="entry name" value="GLUCAN 1,4-ALPHA-GLUCOSIDASE SUSB"/>
    <property type="match status" value="1"/>
</dbReference>
<dbReference type="InterPro" id="IPR017853">
    <property type="entry name" value="GH"/>
</dbReference>
<gene>
    <name evidence="8" type="ORF">C1H87_18490</name>
</gene>
<feature type="domain" description="Glycosyl-hydrolase 97 C-terminal oligomerisation" evidence="7">
    <location>
        <begin position="595"/>
        <end position="696"/>
    </location>
</feature>
<keyword evidence="4" id="KW-0732">Signal</keyword>
<dbReference type="OrthoDB" id="57532at2"/>
<dbReference type="InterPro" id="IPR019563">
    <property type="entry name" value="GH97_catalytic"/>
</dbReference>
<keyword evidence="3" id="KW-0106">Calcium</keyword>
<dbReference type="InterPro" id="IPR014718">
    <property type="entry name" value="GH-type_carb-bd"/>
</dbReference>
<dbReference type="InterPro" id="IPR013785">
    <property type="entry name" value="Aldolase_TIM"/>
</dbReference>
<evidence type="ECO:0000256" key="2">
    <source>
        <dbReference type="ARBA" id="ARBA00011245"/>
    </source>
</evidence>
<dbReference type="PROSITE" id="PS51257">
    <property type="entry name" value="PROKAR_LIPOPROTEIN"/>
    <property type="match status" value="1"/>
</dbReference>
<evidence type="ECO:0000259" key="6">
    <source>
        <dbReference type="Pfam" id="PF14508"/>
    </source>
</evidence>
<dbReference type="KEGG" id="fek:C1H87_18490"/>
<dbReference type="GO" id="GO:0030246">
    <property type="term" value="F:carbohydrate binding"/>
    <property type="evidence" value="ECO:0007669"/>
    <property type="project" value="InterPro"/>
</dbReference>
<accession>A0A2K9PU59</accession>
<dbReference type="SUPFAM" id="SSF51445">
    <property type="entry name" value="(Trans)glycosidases"/>
    <property type="match status" value="1"/>
</dbReference>
<dbReference type="InterPro" id="IPR029486">
    <property type="entry name" value="GH97_N"/>
</dbReference>
<name>A0A2K9PU59_9FLAO</name>
<dbReference type="Gene3D" id="2.70.98.10">
    <property type="match status" value="1"/>
</dbReference>
<dbReference type="EMBL" id="CP025791">
    <property type="protein sequence ID" value="AUP80592.1"/>
    <property type="molecule type" value="Genomic_DNA"/>
</dbReference>
<comment type="subunit">
    <text evidence="2">Monomer.</text>
</comment>
<proteinExistence type="predicted"/>
<evidence type="ECO:0000259" key="5">
    <source>
        <dbReference type="Pfam" id="PF10566"/>
    </source>
</evidence>
<dbReference type="Gene3D" id="3.20.20.70">
    <property type="entry name" value="Aldolase class I"/>
    <property type="match status" value="1"/>
</dbReference>
<evidence type="ECO:0000256" key="1">
    <source>
        <dbReference type="ARBA" id="ARBA00001913"/>
    </source>
</evidence>
<dbReference type="Pfam" id="PF10566">
    <property type="entry name" value="Glyco_hydro_97"/>
    <property type="match status" value="1"/>
</dbReference>
<keyword evidence="9" id="KW-1185">Reference proteome</keyword>
<evidence type="ECO:0000313" key="8">
    <source>
        <dbReference type="EMBL" id="AUP80592.1"/>
    </source>
</evidence>
<dbReference type="Pfam" id="PF14508">
    <property type="entry name" value="GH97_N"/>
    <property type="match status" value="1"/>
</dbReference>
<dbReference type="InterPro" id="IPR052720">
    <property type="entry name" value="Glycosyl_hydrolase_97"/>
</dbReference>
<dbReference type="Pfam" id="PF14509">
    <property type="entry name" value="GH97_C"/>
    <property type="match status" value="1"/>
</dbReference>
<sequence>MKQIFCVFCLALMVSCAAPEKVETTVLSPSKENTVSFSLDESGQLFYSVTHADLQFIKSSALGFELKEQSLKNNFEIVSSSVSSQNTQWKTVWGQRETVIDHFNELILHLKQKETNILIDVIARSYDDGVAFRYVFPEQENLKDFVITDELTEFSFNDDYKAWWNFADYDNYEKVYYNSPISKIGDSIQFYRRPDKEERPNMCNTPTTIEVSNTLVVSIHEADLTDYAGMNLLNTLDGSKLKAHLTPWLNGDLVRGSTPFKTPWRTVQIGKSAGDLVESDLIMNLNPPCAYEDTGWIETYKYIGIWWELHIGKTAWAEKTQFGRPINRPHGANTKNAKYHIDFAAKHGIPDVLIEGWDKGWDDMEGSWTGYGIFDWKTSTDDFDIEEVCRYGKEKGVRMMMYHETISDIDHYEPAMDELYKMCSDLGIKTVKVGYTGDVNYDYDKKTYRQHHHGQYMVRHYKKMVQKAAEYKLLIVNHEPIKFTGEQRTFPNLMAREGARGQEYNAWSSGNSPEHGVVLPFTRILGGPIDFTPGVLKTDLPDKDWSDAKFQVRTTTCKQLAYYLTMFSPIQMAADLPENYEGNKAFNFIKDVPTNWSESIVLNSKIGDYYTVVRKERGTENWYLGSISDENPRELDISLDFLANGKTYEATIYADAKDAHWDTNTQAFEIVTKKVSSKDSIKMILAPGGGQAISFKVVE</sequence>
<organism evidence="8 9">
    <name type="scientific">Flavivirga eckloniae</name>
    <dbReference type="NCBI Taxonomy" id="1803846"/>
    <lineage>
        <taxon>Bacteria</taxon>
        <taxon>Pseudomonadati</taxon>
        <taxon>Bacteroidota</taxon>
        <taxon>Flavobacteriia</taxon>
        <taxon>Flavobacteriales</taxon>
        <taxon>Flavobacteriaceae</taxon>
        <taxon>Flavivirga</taxon>
    </lineage>
</organism>
<dbReference type="AlphaFoldDB" id="A0A2K9PU59"/>
<evidence type="ECO:0000313" key="9">
    <source>
        <dbReference type="Proteomes" id="UP000235826"/>
    </source>
</evidence>
<protein>
    <submittedName>
        <fullName evidence="8">Alpha-glucosidase</fullName>
    </submittedName>
</protein>
<feature type="chain" id="PRO_5014623186" evidence="4">
    <location>
        <begin position="18"/>
        <end position="699"/>
    </location>
</feature>
<evidence type="ECO:0000256" key="4">
    <source>
        <dbReference type="SAM" id="SignalP"/>
    </source>
</evidence>
<dbReference type="Proteomes" id="UP000235826">
    <property type="component" value="Chromosome"/>
</dbReference>
<evidence type="ECO:0000259" key="7">
    <source>
        <dbReference type="Pfam" id="PF14509"/>
    </source>
</evidence>
<evidence type="ECO:0000256" key="3">
    <source>
        <dbReference type="ARBA" id="ARBA00022837"/>
    </source>
</evidence>
<feature type="domain" description="Glycosyl-hydrolase 97 N-terminal" evidence="6">
    <location>
        <begin position="26"/>
        <end position="288"/>
    </location>
</feature>
<dbReference type="InterPro" id="IPR029483">
    <property type="entry name" value="GH97_C"/>
</dbReference>
<feature type="domain" description="Glycosyl-hydrolase 97 catalytic" evidence="5">
    <location>
        <begin position="306"/>
        <end position="499"/>
    </location>
</feature>
<dbReference type="RefSeq" id="WP_102757238.1">
    <property type="nucleotide sequence ID" value="NZ_CP025791.1"/>
</dbReference>
<comment type="cofactor">
    <cofactor evidence="1">
        <name>Ca(2+)</name>
        <dbReference type="ChEBI" id="CHEBI:29108"/>
    </cofactor>
</comment>
<reference evidence="8 9" key="1">
    <citation type="submission" date="2018-01" db="EMBL/GenBank/DDBJ databases">
        <title>Complete genome sequence of Flavivirga eckloniae ECD14 isolated from seaweed Ecklonia cava.</title>
        <authorList>
            <person name="Lee J.H."/>
            <person name="Baik K.S."/>
            <person name="Seong C.N."/>
        </authorList>
    </citation>
    <scope>NUCLEOTIDE SEQUENCE [LARGE SCALE GENOMIC DNA]</scope>
    <source>
        <strain evidence="8 9">ECD14</strain>
    </source>
</reference>
<feature type="signal peptide" evidence="4">
    <location>
        <begin position="1"/>
        <end position="17"/>
    </location>
</feature>